<evidence type="ECO:0000256" key="1">
    <source>
        <dbReference type="ARBA" id="ARBA00004651"/>
    </source>
</evidence>
<keyword evidence="5 7" id="KW-1133">Transmembrane helix</keyword>
<dbReference type="SUPFAM" id="SSF82861">
    <property type="entry name" value="Mechanosensitive channel protein MscS (YggB), transmembrane region"/>
    <property type="match status" value="1"/>
</dbReference>
<comment type="subcellular location">
    <subcellularLocation>
        <location evidence="1">Cell membrane</location>
        <topology evidence="1">Multi-pass membrane protein</topology>
    </subcellularLocation>
</comment>
<comment type="caution">
    <text evidence="11">The sequence shown here is derived from an EMBL/GenBank/DDBJ whole genome shotgun (WGS) entry which is preliminary data.</text>
</comment>
<dbReference type="Pfam" id="PF21088">
    <property type="entry name" value="MS_channel_1st"/>
    <property type="match status" value="1"/>
</dbReference>
<dbReference type="InterPro" id="IPR023408">
    <property type="entry name" value="MscS_beta-dom_sf"/>
</dbReference>
<evidence type="ECO:0000256" key="6">
    <source>
        <dbReference type="ARBA" id="ARBA00023136"/>
    </source>
</evidence>
<proteinExistence type="inferred from homology"/>
<dbReference type="InterPro" id="IPR045275">
    <property type="entry name" value="MscS_archaea/bacteria_type"/>
</dbReference>
<keyword evidence="3" id="KW-1003">Cell membrane</keyword>
<dbReference type="Pfam" id="PF21082">
    <property type="entry name" value="MS_channel_3rd"/>
    <property type="match status" value="1"/>
</dbReference>
<feature type="transmembrane region" description="Helical" evidence="7">
    <location>
        <begin position="14"/>
        <end position="35"/>
    </location>
</feature>
<dbReference type="InterPro" id="IPR011014">
    <property type="entry name" value="MscS_channel_TM-2"/>
</dbReference>
<protein>
    <submittedName>
        <fullName evidence="11">Small conductance mechanosensitive channel</fullName>
    </submittedName>
</protein>
<dbReference type="Gene3D" id="3.30.70.100">
    <property type="match status" value="1"/>
</dbReference>
<dbReference type="GO" id="GO:0008381">
    <property type="term" value="F:mechanosensitive monoatomic ion channel activity"/>
    <property type="evidence" value="ECO:0007669"/>
    <property type="project" value="InterPro"/>
</dbReference>
<keyword evidence="12" id="KW-1185">Reference proteome</keyword>
<dbReference type="Pfam" id="PF05552">
    <property type="entry name" value="MS_channel_1st_1"/>
    <property type="match status" value="1"/>
</dbReference>
<evidence type="ECO:0000256" key="3">
    <source>
        <dbReference type="ARBA" id="ARBA00022475"/>
    </source>
</evidence>
<dbReference type="Pfam" id="PF00924">
    <property type="entry name" value="MS_channel_2nd"/>
    <property type="match status" value="1"/>
</dbReference>
<gene>
    <name evidence="11" type="ORF">EV211_10431</name>
</gene>
<dbReference type="EMBL" id="SNXO01000004">
    <property type="protein sequence ID" value="TDP59099.1"/>
    <property type="molecule type" value="Genomic_DNA"/>
</dbReference>
<feature type="domain" description="Mechanosensitive ion channel MscS C-terminal" evidence="9">
    <location>
        <begin position="169"/>
        <end position="251"/>
    </location>
</feature>
<dbReference type="InterPro" id="IPR008910">
    <property type="entry name" value="MSC_TM_helix"/>
</dbReference>
<dbReference type="SUPFAM" id="SSF82689">
    <property type="entry name" value="Mechanosensitive channel protein MscS (YggB), C-terminal domain"/>
    <property type="match status" value="1"/>
</dbReference>
<dbReference type="InterPro" id="IPR011066">
    <property type="entry name" value="MscS_channel_C_sf"/>
</dbReference>
<evidence type="ECO:0000256" key="5">
    <source>
        <dbReference type="ARBA" id="ARBA00022989"/>
    </source>
</evidence>
<comment type="similarity">
    <text evidence="2">Belongs to the MscS (TC 1.A.23) family.</text>
</comment>
<evidence type="ECO:0000256" key="2">
    <source>
        <dbReference type="ARBA" id="ARBA00008017"/>
    </source>
</evidence>
<dbReference type="PANTHER" id="PTHR30221:SF1">
    <property type="entry name" value="SMALL-CONDUCTANCE MECHANOSENSITIVE CHANNEL"/>
    <property type="match status" value="1"/>
</dbReference>
<dbReference type="RefSeq" id="WP_133527703.1">
    <property type="nucleotide sequence ID" value="NZ_CALCQM010000172.1"/>
</dbReference>
<feature type="transmembrane region" description="Helical" evidence="7">
    <location>
        <begin position="47"/>
        <end position="70"/>
    </location>
</feature>
<feature type="transmembrane region" description="Helical" evidence="7">
    <location>
        <begin position="76"/>
        <end position="94"/>
    </location>
</feature>
<dbReference type="Gene3D" id="2.30.30.60">
    <property type="match status" value="1"/>
</dbReference>
<dbReference type="GO" id="GO:0005886">
    <property type="term" value="C:plasma membrane"/>
    <property type="evidence" value="ECO:0007669"/>
    <property type="project" value="UniProtKB-SubCell"/>
</dbReference>
<dbReference type="Gene3D" id="1.10.287.1260">
    <property type="match status" value="1"/>
</dbReference>
<evidence type="ECO:0000313" key="12">
    <source>
        <dbReference type="Proteomes" id="UP000295500"/>
    </source>
</evidence>
<keyword evidence="6 7" id="KW-0472">Membrane</keyword>
<dbReference type="InterPro" id="IPR049278">
    <property type="entry name" value="MS_channel_C"/>
</dbReference>
<accession>A0A4R6QCL0</accession>
<name>A0A4R6QCL0_9FIRM</name>
<organism evidence="11 12">
    <name type="scientific">Aminicella lysinilytica</name>
    <dbReference type="NCBI Taxonomy" id="433323"/>
    <lineage>
        <taxon>Bacteria</taxon>
        <taxon>Bacillati</taxon>
        <taxon>Bacillota</taxon>
        <taxon>Clostridia</taxon>
        <taxon>Peptostreptococcales</taxon>
        <taxon>Anaerovoracaceae</taxon>
        <taxon>Aminicella</taxon>
    </lineage>
</organism>
<dbReference type="InterPro" id="IPR049142">
    <property type="entry name" value="MS_channel_1st"/>
</dbReference>
<sequence length="267" mass="29764">MNIPFIKESTLETLGLALIIFLIGWLLITIIVHITRKVLKKSTLDPSVYVILIRVVRITLWILLILTIMSTLHIKMAPFVAVLATGGAAIALALKDSLGNVAGGIILLFTKPFVQGDEIEMNGIVGVVDHIDLLTTTMHTYDNREIIIPNGTITTSVVINSTKRDIRRVDCTFHIGYDADVEKAKDILRAVVRDGPLLLNEPEPWIGLDDLGDSALKLDLKVWCATENRFEVKVYLEETVKRRFEAEGISIPYPKIDVNLLDRDGKK</sequence>
<reference evidence="11 12" key="1">
    <citation type="submission" date="2019-03" db="EMBL/GenBank/DDBJ databases">
        <title>Genomic Encyclopedia of Type Strains, Phase IV (KMG-IV): sequencing the most valuable type-strain genomes for metagenomic binning, comparative biology and taxonomic classification.</title>
        <authorList>
            <person name="Goeker M."/>
        </authorList>
    </citation>
    <scope>NUCLEOTIDE SEQUENCE [LARGE SCALE GENOMIC DNA]</scope>
    <source>
        <strain evidence="11 12">DSM 28287</strain>
    </source>
</reference>
<dbReference type="SUPFAM" id="SSF50182">
    <property type="entry name" value="Sm-like ribonucleoproteins"/>
    <property type="match status" value="1"/>
</dbReference>
<dbReference type="Proteomes" id="UP000295500">
    <property type="component" value="Unassembled WGS sequence"/>
</dbReference>
<evidence type="ECO:0000256" key="7">
    <source>
        <dbReference type="SAM" id="Phobius"/>
    </source>
</evidence>
<keyword evidence="4 7" id="KW-0812">Transmembrane</keyword>
<feature type="domain" description="Mechanosensitive ion channel MscS" evidence="8">
    <location>
        <begin position="96"/>
        <end position="162"/>
    </location>
</feature>
<feature type="domain" description="Mechanosensitive ion channel transmembrane helices 2/3" evidence="10">
    <location>
        <begin position="55"/>
        <end position="95"/>
    </location>
</feature>
<evidence type="ECO:0000256" key="4">
    <source>
        <dbReference type="ARBA" id="ARBA00022692"/>
    </source>
</evidence>
<dbReference type="OrthoDB" id="9809206at2"/>
<dbReference type="AlphaFoldDB" id="A0A4R6QCL0"/>
<dbReference type="InterPro" id="IPR010920">
    <property type="entry name" value="LSM_dom_sf"/>
</dbReference>
<dbReference type="InterPro" id="IPR006685">
    <property type="entry name" value="MscS_channel_2nd"/>
</dbReference>
<evidence type="ECO:0000259" key="10">
    <source>
        <dbReference type="Pfam" id="PF21088"/>
    </source>
</evidence>
<dbReference type="PANTHER" id="PTHR30221">
    <property type="entry name" value="SMALL-CONDUCTANCE MECHANOSENSITIVE CHANNEL"/>
    <property type="match status" value="1"/>
</dbReference>
<evidence type="ECO:0000313" key="11">
    <source>
        <dbReference type="EMBL" id="TDP59099.1"/>
    </source>
</evidence>
<evidence type="ECO:0000259" key="9">
    <source>
        <dbReference type="Pfam" id="PF21082"/>
    </source>
</evidence>
<evidence type="ECO:0000259" key="8">
    <source>
        <dbReference type="Pfam" id="PF00924"/>
    </source>
</evidence>